<evidence type="ECO:0000313" key="12">
    <source>
        <dbReference type="EMBL" id="NVD27275.1"/>
    </source>
</evidence>
<comment type="pathway">
    <text evidence="4">Amino-acid biosynthesis; L-leucine biosynthesis; L-leucine from 3-methyl-2-oxobutanoate: step 4/4.</text>
</comment>
<gene>
    <name evidence="12" type="ORF">HUO14_05090</name>
</gene>
<protein>
    <recommendedName>
        <fullName evidence="7">Probable branched-chain-amino-acid aminotransferase</fullName>
        <ecNumber evidence="6">2.6.1.42</ecNumber>
    </recommendedName>
</protein>
<dbReference type="Proteomes" id="UP000652427">
    <property type="component" value="Unassembled WGS sequence"/>
</dbReference>
<sequence length="285" mass="31958">MDLVYLNGEYVPKSSANISIFDRGLLFSDAVYEVISVIDDRLIDMDRHVSRLERSLGELSINAFADWTAISQYLVAENKLKEGLIYLQVSRGVMDEREYRWPAPDTPPTIFAFAQERALLENPMANRGMRIITRPDLRWQRCDIKTTQLLYASLMKMEAVAAGVDDVWMTRDDMITEGTSQNAHIISSDGVLISHQLDRRILPGVTRIEMLAQASAMELMVEERAFSIDEAKNAAEAFVTSSTLLVMPVVEIDGHRIGDGKPGDQTGKIRQNYLAAVQRASSTTN</sequence>
<accession>A0ABX2N0M9</accession>
<reference evidence="12 13" key="1">
    <citation type="submission" date="2020-06" db="EMBL/GenBank/DDBJ databases">
        <authorList>
            <person name="Kim S.-J."/>
            <person name="Park S.-J."/>
        </authorList>
    </citation>
    <scope>NUCLEOTIDE SEQUENCE [LARGE SCALE GENOMIC DNA]</scope>
    <source>
        <strain evidence="12 13">SW-151</strain>
    </source>
</reference>
<dbReference type="InterPro" id="IPR036038">
    <property type="entry name" value="Aminotransferase-like"/>
</dbReference>
<evidence type="ECO:0000256" key="4">
    <source>
        <dbReference type="ARBA" id="ARBA00005072"/>
    </source>
</evidence>
<proteinExistence type="inferred from homology"/>
<comment type="catalytic activity">
    <reaction evidence="10">
        <text>L-isoleucine + 2-oxoglutarate = (S)-3-methyl-2-oxopentanoate + L-glutamate</text>
        <dbReference type="Rhea" id="RHEA:24801"/>
        <dbReference type="ChEBI" id="CHEBI:16810"/>
        <dbReference type="ChEBI" id="CHEBI:29985"/>
        <dbReference type="ChEBI" id="CHEBI:35146"/>
        <dbReference type="ChEBI" id="CHEBI:58045"/>
        <dbReference type="EC" id="2.6.1.42"/>
    </reaction>
</comment>
<keyword evidence="8" id="KW-0028">Amino-acid biosynthesis</keyword>
<dbReference type="EC" id="2.6.1.42" evidence="6"/>
<comment type="caution">
    <text evidence="12">The sequence shown here is derived from an EMBL/GenBank/DDBJ whole genome shotgun (WGS) entry which is preliminary data.</text>
</comment>
<comment type="pathway">
    <text evidence="3">Amino-acid biosynthesis; L-valine biosynthesis; L-valine from pyruvate: step 4/4.</text>
</comment>
<comment type="catalytic activity">
    <reaction evidence="11">
        <text>L-leucine + 2-oxoglutarate = 4-methyl-2-oxopentanoate + L-glutamate</text>
        <dbReference type="Rhea" id="RHEA:18321"/>
        <dbReference type="ChEBI" id="CHEBI:16810"/>
        <dbReference type="ChEBI" id="CHEBI:17865"/>
        <dbReference type="ChEBI" id="CHEBI:29985"/>
        <dbReference type="ChEBI" id="CHEBI:57427"/>
        <dbReference type="EC" id="2.6.1.42"/>
    </reaction>
</comment>
<evidence type="ECO:0000256" key="3">
    <source>
        <dbReference type="ARBA" id="ARBA00004931"/>
    </source>
</evidence>
<dbReference type="Gene3D" id="3.20.10.10">
    <property type="entry name" value="D-amino Acid Aminotransferase, subunit A, domain 2"/>
    <property type="match status" value="1"/>
</dbReference>
<comment type="catalytic activity">
    <reaction evidence="9">
        <text>L-valine + 2-oxoglutarate = 3-methyl-2-oxobutanoate + L-glutamate</text>
        <dbReference type="Rhea" id="RHEA:24813"/>
        <dbReference type="ChEBI" id="CHEBI:11851"/>
        <dbReference type="ChEBI" id="CHEBI:16810"/>
        <dbReference type="ChEBI" id="CHEBI:29985"/>
        <dbReference type="ChEBI" id="CHEBI:57762"/>
        <dbReference type="EC" id="2.6.1.42"/>
    </reaction>
</comment>
<evidence type="ECO:0000256" key="7">
    <source>
        <dbReference type="ARBA" id="ARBA00014472"/>
    </source>
</evidence>
<dbReference type="GO" id="GO:0008483">
    <property type="term" value="F:transaminase activity"/>
    <property type="evidence" value="ECO:0007669"/>
    <property type="project" value="UniProtKB-KW"/>
</dbReference>
<dbReference type="InterPro" id="IPR043132">
    <property type="entry name" value="BCAT-like_C"/>
</dbReference>
<dbReference type="SUPFAM" id="SSF56752">
    <property type="entry name" value="D-aminoacid aminotransferase-like PLP-dependent enzymes"/>
    <property type="match status" value="1"/>
</dbReference>
<evidence type="ECO:0000256" key="8">
    <source>
        <dbReference type="ARBA" id="ARBA00023304"/>
    </source>
</evidence>
<dbReference type="Pfam" id="PF01063">
    <property type="entry name" value="Aminotran_4"/>
    <property type="match status" value="1"/>
</dbReference>
<evidence type="ECO:0000256" key="10">
    <source>
        <dbReference type="ARBA" id="ARBA00048798"/>
    </source>
</evidence>
<evidence type="ECO:0000313" key="13">
    <source>
        <dbReference type="Proteomes" id="UP000652427"/>
    </source>
</evidence>
<keyword evidence="13" id="KW-1185">Reference proteome</keyword>
<dbReference type="EMBL" id="JABWMH010000002">
    <property type="protein sequence ID" value="NVD27275.1"/>
    <property type="molecule type" value="Genomic_DNA"/>
</dbReference>
<organism evidence="12 13">
    <name type="scientific">Parasphingorhabdus flavimaris</name>
    <dbReference type="NCBI Taxonomy" id="266812"/>
    <lineage>
        <taxon>Bacteria</taxon>
        <taxon>Pseudomonadati</taxon>
        <taxon>Pseudomonadota</taxon>
        <taxon>Alphaproteobacteria</taxon>
        <taxon>Sphingomonadales</taxon>
        <taxon>Sphingomonadaceae</taxon>
        <taxon>Parasphingorhabdus</taxon>
    </lineage>
</organism>
<evidence type="ECO:0000256" key="6">
    <source>
        <dbReference type="ARBA" id="ARBA00013053"/>
    </source>
</evidence>
<evidence type="ECO:0000256" key="2">
    <source>
        <dbReference type="ARBA" id="ARBA00004824"/>
    </source>
</evidence>
<keyword evidence="12" id="KW-0808">Transferase</keyword>
<evidence type="ECO:0000256" key="5">
    <source>
        <dbReference type="ARBA" id="ARBA00009320"/>
    </source>
</evidence>
<name>A0ABX2N0M9_9SPHN</name>
<keyword evidence="8" id="KW-0100">Branched-chain amino acid biosynthesis</keyword>
<dbReference type="InterPro" id="IPR001544">
    <property type="entry name" value="Aminotrans_IV"/>
</dbReference>
<evidence type="ECO:0000256" key="1">
    <source>
        <dbReference type="ARBA" id="ARBA00003109"/>
    </source>
</evidence>
<dbReference type="PANTHER" id="PTHR42743">
    <property type="entry name" value="AMINO-ACID AMINOTRANSFERASE"/>
    <property type="match status" value="1"/>
</dbReference>
<comment type="function">
    <text evidence="1">Acts on leucine, isoleucine and valine.</text>
</comment>
<dbReference type="InterPro" id="IPR050571">
    <property type="entry name" value="Class-IV_PLP-Dep_Aminotrnsfr"/>
</dbReference>
<comment type="pathway">
    <text evidence="2">Amino-acid biosynthesis; L-isoleucine biosynthesis; L-isoleucine from 2-oxobutanoate: step 4/4.</text>
</comment>
<keyword evidence="12" id="KW-0032">Aminotransferase</keyword>
<dbReference type="RefSeq" id="WP_176278820.1">
    <property type="nucleotide sequence ID" value="NZ_JABWMH010000002.1"/>
</dbReference>
<dbReference type="InterPro" id="IPR043131">
    <property type="entry name" value="BCAT-like_N"/>
</dbReference>
<evidence type="ECO:0000256" key="9">
    <source>
        <dbReference type="ARBA" id="ARBA00048212"/>
    </source>
</evidence>
<comment type="similarity">
    <text evidence="5">Belongs to the class-IV pyridoxal-phosphate-dependent aminotransferase family.</text>
</comment>
<evidence type="ECO:0000256" key="11">
    <source>
        <dbReference type="ARBA" id="ARBA00049229"/>
    </source>
</evidence>
<dbReference type="PANTHER" id="PTHR42743:SF11">
    <property type="entry name" value="AMINODEOXYCHORISMATE LYASE"/>
    <property type="match status" value="1"/>
</dbReference>
<dbReference type="Gene3D" id="3.30.470.10">
    <property type="match status" value="1"/>
</dbReference>